<dbReference type="Gene3D" id="3.30.420.10">
    <property type="entry name" value="Ribonuclease H-like superfamily/Ribonuclease H"/>
    <property type="match status" value="1"/>
</dbReference>
<dbReference type="Proteomes" id="UP000292052">
    <property type="component" value="Unassembled WGS sequence"/>
</dbReference>
<dbReference type="EMBL" id="QDEB01044591">
    <property type="protein sequence ID" value="RZC38291.1"/>
    <property type="molecule type" value="Genomic_DNA"/>
</dbReference>
<gene>
    <name evidence="1" type="ORF">BDFB_009393</name>
</gene>
<dbReference type="GO" id="GO:0003676">
    <property type="term" value="F:nucleic acid binding"/>
    <property type="evidence" value="ECO:0007669"/>
    <property type="project" value="InterPro"/>
</dbReference>
<evidence type="ECO:0000313" key="2">
    <source>
        <dbReference type="Proteomes" id="UP000292052"/>
    </source>
</evidence>
<evidence type="ECO:0008006" key="3">
    <source>
        <dbReference type="Google" id="ProtNLM"/>
    </source>
</evidence>
<comment type="caution">
    <text evidence="1">The sequence shown here is derived from an EMBL/GenBank/DDBJ whole genome shotgun (WGS) entry which is preliminary data.</text>
</comment>
<organism evidence="1 2">
    <name type="scientific">Asbolus verrucosus</name>
    <name type="common">Desert ironclad beetle</name>
    <dbReference type="NCBI Taxonomy" id="1661398"/>
    <lineage>
        <taxon>Eukaryota</taxon>
        <taxon>Metazoa</taxon>
        <taxon>Ecdysozoa</taxon>
        <taxon>Arthropoda</taxon>
        <taxon>Hexapoda</taxon>
        <taxon>Insecta</taxon>
        <taxon>Pterygota</taxon>
        <taxon>Neoptera</taxon>
        <taxon>Endopterygota</taxon>
        <taxon>Coleoptera</taxon>
        <taxon>Polyphaga</taxon>
        <taxon>Cucujiformia</taxon>
        <taxon>Tenebrionidae</taxon>
        <taxon>Pimeliinae</taxon>
        <taxon>Asbolus</taxon>
    </lineage>
</organism>
<dbReference type="PANTHER" id="PTHR47326:SF1">
    <property type="entry name" value="HTH PSQ-TYPE DOMAIN-CONTAINING PROTEIN"/>
    <property type="match status" value="1"/>
</dbReference>
<dbReference type="OrthoDB" id="8195099at2759"/>
<dbReference type="PANTHER" id="PTHR47326">
    <property type="entry name" value="TRANSPOSABLE ELEMENT TC3 TRANSPOSASE-LIKE PROTEIN"/>
    <property type="match status" value="1"/>
</dbReference>
<dbReference type="InterPro" id="IPR036397">
    <property type="entry name" value="RNaseH_sf"/>
</dbReference>
<accession>A0A482VZF8</accession>
<sequence>MLTIEYKSFLLESYFRNGVKLENGEWSYSVQTCFEEFRGRFPGKLKKRTPEVVEEMRGFMETTPKSIRKLPHKIQLSYGTSHSILKMTLRCFRISVYYVNNILTPFVNYLYDDELTNRYLQRDNATAHTANETMLYLRHNFTMIEFIPRSPFLTALDFFLFCYLKNSVYEGRSQNLEDLQNAIIRKLEDIISDR</sequence>
<evidence type="ECO:0000313" key="1">
    <source>
        <dbReference type="EMBL" id="RZC38291.1"/>
    </source>
</evidence>
<name>A0A482VZF8_ASBVE</name>
<protein>
    <recommendedName>
        <fullName evidence="3">DUF4817 domain-containing protein</fullName>
    </recommendedName>
</protein>
<keyword evidence="2" id="KW-1185">Reference proteome</keyword>
<dbReference type="AlphaFoldDB" id="A0A482VZF8"/>
<proteinExistence type="predicted"/>
<reference evidence="1 2" key="1">
    <citation type="submission" date="2017-03" db="EMBL/GenBank/DDBJ databases">
        <title>Genome of the blue death feigning beetle - Asbolus verrucosus.</title>
        <authorList>
            <person name="Rider S.D."/>
        </authorList>
    </citation>
    <scope>NUCLEOTIDE SEQUENCE [LARGE SCALE GENOMIC DNA]</scope>
    <source>
        <strain evidence="1">Butters</strain>
        <tissue evidence="1">Head and leg muscle</tissue>
    </source>
</reference>
<feature type="non-terminal residue" evidence="1">
    <location>
        <position position="194"/>
    </location>
</feature>